<name>A0A3M3ZHW5_9PSED</name>
<sequence length="34" mass="3624">MMEVIPGASPWSVVEVIPVESHRPVIEVLPGATP</sequence>
<protein>
    <submittedName>
        <fullName evidence="1">Uncharacterized protein</fullName>
    </submittedName>
</protein>
<organism evidence="1 2">
    <name type="scientific">Pseudomonas syringae pv. tagetis</name>
    <dbReference type="NCBI Taxonomy" id="129140"/>
    <lineage>
        <taxon>Bacteria</taxon>
        <taxon>Pseudomonadati</taxon>
        <taxon>Pseudomonadota</taxon>
        <taxon>Gammaproteobacteria</taxon>
        <taxon>Pseudomonadales</taxon>
        <taxon>Pseudomonadaceae</taxon>
        <taxon>Pseudomonas</taxon>
    </lineage>
</organism>
<reference evidence="1 2" key="1">
    <citation type="submission" date="2018-08" db="EMBL/GenBank/DDBJ databases">
        <title>Recombination of ecologically and evolutionarily significant loci maintains genetic cohesion in the Pseudomonas syringae species complex.</title>
        <authorList>
            <person name="Dillon M."/>
            <person name="Thakur S."/>
            <person name="Almeida R.N.D."/>
            <person name="Weir B.S."/>
            <person name="Guttman D.S."/>
        </authorList>
    </citation>
    <scope>NUCLEOTIDE SEQUENCE [LARGE SCALE GENOMIC DNA]</scope>
    <source>
        <strain evidence="1 2">ICMP 4092</strain>
    </source>
</reference>
<evidence type="ECO:0000313" key="1">
    <source>
        <dbReference type="EMBL" id="RMO93444.1"/>
    </source>
</evidence>
<accession>A0A3M3ZHW5</accession>
<dbReference type="Proteomes" id="UP000268056">
    <property type="component" value="Unassembled WGS sequence"/>
</dbReference>
<evidence type="ECO:0000313" key="2">
    <source>
        <dbReference type="Proteomes" id="UP000268056"/>
    </source>
</evidence>
<proteinExistence type="predicted"/>
<dbReference type="EMBL" id="RBQC01000011">
    <property type="protein sequence ID" value="RMO93444.1"/>
    <property type="molecule type" value="Genomic_DNA"/>
</dbReference>
<comment type="caution">
    <text evidence="1">The sequence shown here is derived from an EMBL/GenBank/DDBJ whole genome shotgun (WGS) entry which is preliminary data.</text>
</comment>
<gene>
    <name evidence="1" type="ORF">ALQ32_200075</name>
</gene>
<dbReference type="AlphaFoldDB" id="A0A3M3ZHW5"/>